<dbReference type="RefSeq" id="WP_123381469.1">
    <property type="nucleotide sequence ID" value="NZ_RJKN01000013.1"/>
</dbReference>
<organism evidence="2 3">
    <name type="scientific">Pseudokineococcus lusitanus</name>
    <dbReference type="NCBI Taxonomy" id="763993"/>
    <lineage>
        <taxon>Bacteria</taxon>
        <taxon>Bacillati</taxon>
        <taxon>Actinomycetota</taxon>
        <taxon>Actinomycetes</taxon>
        <taxon>Kineosporiales</taxon>
        <taxon>Kineosporiaceae</taxon>
        <taxon>Pseudokineococcus</taxon>
    </lineage>
</organism>
<keyword evidence="1" id="KW-0732">Signal</keyword>
<dbReference type="SUPFAM" id="SSF53850">
    <property type="entry name" value="Periplasmic binding protein-like II"/>
    <property type="match status" value="1"/>
</dbReference>
<dbReference type="OrthoDB" id="358201at2"/>
<dbReference type="PROSITE" id="PS51257">
    <property type="entry name" value="PROKAR_LIPOPROTEIN"/>
    <property type="match status" value="1"/>
</dbReference>
<evidence type="ECO:0000313" key="3">
    <source>
        <dbReference type="Proteomes" id="UP000276232"/>
    </source>
</evidence>
<dbReference type="Gene3D" id="3.40.190.10">
    <property type="entry name" value="Periplasmic binding protein-like II"/>
    <property type="match status" value="2"/>
</dbReference>
<dbReference type="EMBL" id="RJKN01000013">
    <property type="protein sequence ID" value="ROP26568.1"/>
    <property type="molecule type" value="Genomic_DNA"/>
</dbReference>
<accession>A0A3N1G8R0</accession>
<feature type="chain" id="PRO_5039223992" evidence="1">
    <location>
        <begin position="30"/>
        <end position="445"/>
    </location>
</feature>
<dbReference type="Proteomes" id="UP000276232">
    <property type="component" value="Unassembled WGS sequence"/>
</dbReference>
<keyword evidence="3" id="KW-1185">Reference proteome</keyword>
<dbReference type="Pfam" id="PF01547">
    <property type="entry name" value="SBP_bac_1"/>
    <property type="match status" value="1"/>
</dbReference>
<proteinExistence type="predicted"/>
<feature type="signal peptide" evidence="1">
    <location>
        <begin position="1"/>
        <end position="29"/>
    </location>
</feature>
<dbReference type="PANTHER" id="PTHR43649:SF12">
    <property type="entry name" value="DIACETYLCHITOBIOSE BINDING PROTEIN DASA"/>
    <property type="match status" value="1"/>
</dbReference>
<sequence length="445" mass="46555">MPLPRSLPRRRAWCVALAATTAVALTACSAGSLGSSSGGGDGDGVEISWLVDNAAGNVALAEGVAEAFMAENPDVTVTVEQRPGGAEGDNIIKTRLATGDMNDLFLYNSGSLLQALDPARNLQPLDDQAWVESLDPTFAEVVSSGDSVYGAPLGTSFAGAILYNRAVYEELGLEVPETWDDFMANNQAVLDAGDVTPVLQTYTDTWTSQLLVLGDFANVAAADPDFAEQYTANEAKFATTPAALAGFQHLQEVHDAGYLNEDFASTAYAEGLQRLASGEAAHFPMLTSAALEIEDEAQLADIGVFAIPGDDAATNAITVWSANGLYVPTTTEGPQLEAVQELLAFAASPAGCDAQSEAFPPTGPYAVTDCTLPDDVAQSVQDLVAYYDRGAVSPALEFLSPIKGPALEQITVEVGSGIRSAEDGAALYDEDVRKQAQQLGLEGWS</sequence>
<reference evidence="2 3" key="1">
    <citation type="journal article" date="2015" name="Stand. Genomic Sci.">
        <title>Genomic Encyclopedia of Bacterial and Archaeal Type Strains, Phase III: the genomes of soil and plant-associated and newly described type strains.</title>
        <authorList>
            <person name="Whitman W.B."/>
            <person name="Woyke T."/>
            <person name="Klenk H.P."/>
            <person name="Zhou Y."/>
            <person name="Lilburn T.G."/>
            <person name="Beck B.J."/>
            <person name="De Vos P."/>
            <person name="Vandamme P."/>
            <person name="Eisen J.A."/>
            <person name="Garrity G."/>
            <person name="Hugenholtz P."/>
            <person name="Kyrpides N.C."/>
        </authorList>
    </citation>
    <scope>NUCLEOTIDE SEQUENCE [LARGE SCALE GENOMIC DNA]</scope>
    <source>
        <strain evidence="2 3">CECT 7306</strain>
    </source>
</reference>
<name>A0A3N1G8R0_9ACTN</name>
<dbReference type="InterPro" id="IPR050490">
    <property type="entry name" value="Bact_solute-bd_prot1"/>
</dbReference>
<dbReference type="InterPro" id="IPR006059">
    <property type="entry name" value="SBP"/>
</dbReference>
<dbReference type="PANTHER" id="PTHR43649">
    <property type="entry name" value="ARABINOSE-BINDING PROTEIN-RELATED"/>
    <property type="match status" value="1"/>
</dbReference>
<evidence type="ECO:0000313" key="2">
    <source>
        <dbReference type="EMBL" id="ROP26568.1"/>
    </source>
</evidence>
<dbReference type="AlphaFoldDB" id="A0A3N1G8R0"/>
<gene>
    <name evidence="2" type="ORF">EDC03_3418</name>
</gene>
<evidence type="ECO:0000256" key="1">
    <source>
        <dbReference type="SAM" id="SignalP"/>
    </source>
</evidence>
<protein>
    <submittedName>
        <fullName evidence="2">Carbohydrate ABC transporter substrate-binding protein (CUT1 family)</fullName>
    </submittedName>
</protein>
<comment type="caution">
    <text evidence="2">The sequence shown here is derived from an EMBL/GenBank/DDBJ whole genome shotgun (WGS) entry which is preliminary data.</text>
</comment>
<dbReference type="InParanoid" id="A0A3N1G8R0"/>